<dbReference type="SUPFAM" id="SSF47384">
    <property type="entry name" value="Homodimeric domain of signal transducing histidine kinase"/>
    <property type="match status" value="1"/>
</dbReference>
<dbReference type="EMBL" id="RQGH01000007">
    <property type="protein sequence ID" value="TGL75635.1"/>
    <property type="molecule type" value="Genomic_DNA"/>
</dbReference>
<dbReference type="InterPro" id="IPR004358">
    <property type="entry name" value="Sig_transdc_His_kin-like_C"/>
</dbReference>
<protein>
    <recommendedName>
        <fullName evidence="2">histidine kinase</fullName>
        <ecNumber evidence="2">2.7.13.3</ecNumber>
    </recommendedName>
</protein>
<evidence type="ECO:0000313" key="6">
    <source>
        <dbReference type="EMBL" id="TGL75635.1"/>
    </source>
</evidence>
<dbReference type="InterPro" id="IPR048432">
    <property type="entry name" value="MASE7"/>
</dbReference>
<keyword evidence="6" id="KW-0418">Kinase</keyword>
<feature type="transmembrane region" description="Helical" evidence="4">
    <location>
        <begin position="32"/>
        <end position="53"/>
    </location>
</feature>
<feature type="transmembrane region" description="Helical" evidence="4">
    <location>
        <begin position="59"/>
        <end position="78"/>
    </location>
</feature>
<dbReference type="SUPFAM" id="SSF55874">
    <property type="entry name" value="ATPase domain of HSP90 chaperone/DNA topoisomerase II/histidine kinase"/>
    <property type="match status" value="1"/>
</dbReference>
<dbReference type="InterPro" id="IPR036097">
    <property type="entry name" value="HisK_dim/P_sf"/>
</dbReference>
<feature type="transmembrane region" description="Helical" evidence="4">
    <location>
        <begin position="90"/>
        <end position="108"/>
    </location>
</feature>
<dbReference type="Gene3D" id="3.30.565.10">
    <property type="entry name" value="Histidine kinase-like ATPase, C-terminal domain"/>
    <property type="match status" value="1"/>
</dbReference>
<organism evidence="6 7">
    <name type="scientific">Leptospira jelokensis</name>
    <dbReference type="NCBI Taxonomy" id="2484931"/>
    <lineage>
        <taxon>Bacteria</taxon>
        <taxon>Pseudomonadati</taxon>
        <taxon>Spirochaetota</taxon>
        <taxon>Spirochaetia</taxon>
        <taxon>Leptospirales</taxon>
        <taxon>Leptospiraceae</taxon>
        <taxon>Leptospira</taxon>
    </lineage>
</organism>
<evidence type="ECO:0000256" key="2">
    <source>
        <dbReference type="ARBA" id="ARBA00012438"/>
    </source>
</evidence>
<feature type="transmembrane region" description="Helical" evidence="4">
    <location>
        <begin position="114"/>
        <end position="131"/>
    </location>
</feature>
<proteinExistence type="predicted"/>
<dbReference type="AlphaFoldDB" id="A0A4Z1A8A0"/>
<dbReference type="PRINTS" id="PR00344">
    <property type="entry name" value="BCTRLSENSOR"/>
</dbReference>
<keyword evidence="4" id="KW-1133">Transmembrane helix</keyword>
<comment type="catalytic activity">
    <reaction evidence="1">
        <text>ATP + protein L-histidine = ADP + protein N-phospho-L-histidine.</text>
        <dbReference type="EC" id="2.7.13.3"/>
    </reaction>
</comment>
<accession>A0A4Z1A8A0</accession>
<keyword evidence="3" id="KW-0597">Phosphoprotein</keyword>
<keyword evidence="4" id="KW-0472">Membrane</keyword>
<evidence type="ECO:0000259" key="5">
    <source>
        <dbReference type="PROSITE" id="PS50109"/>
    </source>
</evidence>
<comment type="caution">
    <text evidence="6">The sequence shown here is derived from an EMBL/GenBank/DDBJ whole genome shotgun (WGS) entry which is preliminary data.</text>
</comment>
<evidence type="ECO:0000256" key="1">
    <source>
        <dbReference type="ARBA" id="ARBA00000085"/>
    </source>
</evidence>
<dbReference type="Pfam" id="PF20967">
    <property type="entry name" value="MASE7"/>
    <property type="match status" value="1"/>
</dbReference>
<dbReference type="InterPro" id="IPR003594">
    <property type="entry name" value="HATPase_dom"/>
</dbReference>
<dbReference type="Gene3D" id="1.10.287.130">
    <property type="match status" value="1"/>
</dbReference>
<evidence type="ECO:0000256" key="4">
    <source>
        <dbReference type="SAM" id="Phobius"/>
    </source>
</evidence>
<dbReference type="CDD" id="cd00082">
    <property type="entry name" value="HisKA"/>
    <property type="match status" value="1"/>
</dbReference>
<dbReference type="EC" id="2.7.13.3" evidence="2"/>
<dbReference type="InterPro" id="IPR003661">
    <property type="entry name" value="HisK_dim/P_dom"/>
</dbReference>
<feature type="transmembrane region" description="Helical" evidence="4">
    <location>
        <begin position="136"/>
        <end position="154"/>
    </location>
</feature>
<evidence type="ECO:0000256" key="3">
    <source>
        <dbReference type="ARBA" id="ARBA00022553"/>
    </source>
</evidence>
<evidence type="ECO:0000313" key="7">
    <source>
        <dbReference type="Proteomes" id="UP000297567"/>
    </source>
</evidence>
<dbReference type="GO" id="GO:0000155">
    <property type="term" value="F:phosphorelay sensor kinase activity"/>
    <property type="evidence" value="ECO:0007669"/>
    <property type="project" value="InterPro"/>
</dbReference>
<dbReference type="Pfam" id="PF02518">
    <property type="entry name" value="HATPase_c"/>
    <property type="match status" value="1"/>
</dbReference>
<sequence length="434" mass="49332">MKVGLGKLRLRTVLNLGVRKQMDLQTSVRVQLVNLIAVLGIVSNFQYSVLFTYVNAPNFWIMNGIHFSVIITLVYILYLNYKEKYSLARIITVVTITIPVFFACVISFGNSSGFYYYFLVFALSPFVIFSYEEKFWILFVFLYNNLLYVWFEFFGSPGVFAEGTLIYDESVQELFRVNSVVSCLFFVALIMFYFLRNTNRIQKEMIRTNAHKDRIFSILAHDLKGPIGTMNSFLGFLTETTPDKDELIVALKELKKSTNQSYLVLENLLDWVRSESKKIPINLDSVNLSKMIQNAKEILNLQASDKGIQWELQVPANVFVHCDERMISTVIRNLFSNAIKFSFPNAKINVAVIQDPNFVELIISDSGIGMSVEQIQQIYAGKPFPTTFGTQGEKGTGLGLLVCSEMLKNQGCMMTLTSSPNIGTKIRIQIPTSL</sequence>
<dbReference type="PANTHER" id="PTHR43547">
    <property type="entry name" value="TWO-COMPONENT HISTIDINE KINASE"/>
    <property type="match status" value="1"/>
</dbReference>
<dbReference type="Proteomes" id="UP000297567">
    <property type="component" value="Unassembled WGS sequence"/>
</dbReference>
<feature type="transmembrane region" description="Helical" evidence="4">
    <location>
        <begin position="174"/>
        <end position="195"/>
    </location>
</feature>
<keyword evidence="6" id="KW-0808">Transferase</keyword>
<dbReference type="PROSITE" id="PS50109">
    <property type="entry name" value="HIS_KIN"/>
    <property type="match status" value="1"/>
</dbReference>
<dbReference type="InterPro" id="IPR036890">
    <property type="entry name" value="HATPase_C_sf"/>
</dbReference>
<feature type="domain" description="Histidine kinase" evidence="5">
    <location>
        <begin position="218"/>
        <end position="434"/>
    </location>
</feature>
<reference evidence="6" key="1">
    <citation type="journal article" date="2019" name="PLoS Negl. Trop. Dis.">
        <title>Revisiting the worldwide diversity of Leptospira species in the environment.</title>
        <authorList>
            <person name="Vincent A.T."/>
            <person name="Schiettekatte O."/>
            <person name="Bourhy P."/>
            <person name="Veyrier F.J."/>
            <person name="Picardeau M."/>
        </authorList>
    </citation>
    <scope>NUCLEOTIDE SEQUENCE [LARGE SCALE GENOMIC DNA]</scope>
    <source>
        <strain evidence="6">201702451</strain>
    </source>
</reference>
<dbReference type="InterPro" id="IPR005467">
    <property type="entry name" value="His_kinase_dom"/>
</dbReference>
<keyword evidence="4" id="KW-0812">Transmembrane</keyword>
<name>A0A4Z1A8A0_9LEPT</name>
<dbReference type="PANTHER" id="PTHR43547:SF2">
    <property type="entry name" value="HYBRID SIGNAL TRANSDUCTION HISTIDINE KINASE C"/>
    <property type="match status" value="1"/>
</dbReference>
<gene>
    <name evidence="6" type="ORF">EHQ62_02055</name>
</gene>
<keyword evidence="7" id="KW-1185">Reference proteome</keyword>
<dbReference type="SMART" id="SM00387">
    <property type="entry name" value="HATPase_c"/>
    <property type="match status" value="1"/>
</dbReference>